<evidence type="ECO:0000256" key="1">
    <source>
        <dbReference type="ARBA" id="ARBA00023186"/>
    </source>
</evidence>
<dbReference type="GO" id="GO:0005739">
    <property type="term" value="C:mitochondrion"/>
    <property type="evidence" value="ECO:0007669"/>
    <property type="project" value="TreeGrafter"/>
</dbReference>
<dbReference type="GO" id="GO:0006121">
    <property type="term" value="P:mitochondrial electron transport, succinate to ubiquinone"/>
    <property type="evidence" value="ECO:0007669"/>
    <property type="project" value="TreeGrafter"/>
</dbReference>
<dbReference type="PANTHER" id="PTHR12469">
    <property type="entry name" value="PROTEIN EMI5 HOMOLOG, MITOCHONDRIAL"/>
    <property type="match status" value="1"/>
</dbReference>
<dbReference type="EMBL" id="UINC01058712">
    <property type="protein sequence ID" value="SVB81291.1"/>
    <property type="molecule type" value="Genomic_DNA"/>
</dbReference>
<dbReference type="GO" id="GO:0034553">
    <property type="term" value="P:mitochondrial respiratory chain complex II assembly"/>
    <property type="evidence" value="ECO:0007669"/>
    <property type="project" value="TreeGrafter"/>
</dbReference>
<sequence length="88" mass="10224">MALNKRRKRLQFRCWHRGSREADLLLGLFADKYLADMNISDLEDLENISDCDDQDIWDWVTGATPIPVEISHTMVSNLRSICTNISRK</sequence>
<dbReference type="InterPro" id="IPR005631">
    <property type="entry name" value="SDH"/>
</dbReference>
<dbReference type="PANTHER" id="PTHR12469:SF2">
    <property type="entry name" value="SUCCINATE DEHYDROGENASE ASSEMBLY FACTOR 2, MITOCHONDRIAL"/>
    <property type="match status" value="1"/>
</dbReference>
<gene>
    <name evidence="2" type="ORF">METZ01_LOCUS234145</name>
</gene>
<dbReference type="AlphaFoldDB" id="A0A382H4D6"/>
<dbReference type="InterPro" id="IPR036714">
    <property type="entry name" value="SDH_sf"/>
</dbReference>
<proteinExistence type="predicted"/>
<name>A0A382H4D6_9ZZZZ</name>
<evidence type="ECO:0008006" key="3">
    <source>
        <dbReference type="Google" id="ProtNLM"/>
    </source>
</evidence>
<reference evidence="2" key="1">
    <citation type="submission" date="2018-05" db="EMBL/GenBank/DDBJ databases">
        <authorList>
            <person name="Lanie J.A."/>
            <person name="Ng W.-L."/>
            <person name="Kazmierczak K.M."/>
            <person name="Andrzejewski T.M."/>
            <person name="Davidsen T.M."/>
            <person name="Wayne K.J."/>
            <person name="Tettelin H."/>
            <person name="Glass J.I."/>
            <person name="Rusch D."/>
            <person name="Podicherti R."/>
            <person name="Tsui H.-C.T."/>
            <person name="Winkler M.E."/>
        </authorList>
    </citation>
    <scope>NUCLEOTIDE SEQUENCE</scope>
</reference>
<protein>
    <recommendedName>
        <fullName evidence="3">FAD assembly factor SdhE</fullName>
    </recommendedName>
</protein>
<evidence type="ECO:0000313" key="2">
    <source>
        <dbReference type="EMBL" id="SVB81291.1"/>
    </source>
</evidence>
<dbReference type="SUPFAM" id="SSF109910">
    <property type="entry name" value="YgfY-like"/>
    <property type="match status" value="1"/>
</dbReference>
<dbReference type="GO" id="GO:0006099">
    <property type="term" value="P:tricarboxylic acid cycle"/>
    <property type="evidence" value="ECO:0007669"/>
    <property type="project" value="TreeGrafter"/>
</dbReference>
<keyword evidence="1" id="KW-0143">Chaperone</keyword>
<dbReference type="Pfam" id="PF03937">
    <property type="entry name" value="Sdh5"/>
    <property type="match status" value="1"/>
</dbReference>
<dbReference type="Gene3D" id="1.10.150.250">
    <property type="entry name" value="Flavinator of succinate dehydrogenase"/>
    <property type="match status" value="1"/>
</dbReference>
<accession>A0A382H4D6</accession>
<organism evidence="2">
    <name type="scientific">marine metagenome</name>
    <dbReference type="NCBI Taxonomy" id="408172"/>
    <lineage>
        <taxon>unclassified sequences</taxon>
        <taxon>metagenomes</taxon>
        <taxon>ecological metagenomes</taxon>
    </lineage>
</organism>